<proteinExistence type="predicted"/>
<sequence length="358" mass="40745">MDPKAIEIYFPCRQFTKPTGGVQMIYRQVDLLNQSGFSAAVLHRESEFRCQWFPNETRILGGILTINPDRSIVVVPEVYEQAEYAKLPKDIPFVIFNQNVYYTFDKFSVNFEEEYLPYADPNLLGVIVVSEDSKNYIHTAFPQVKVHRVRCSVDPELFYFPERKSNQICFLARKNFMDVQQVCQILRHRDRLQGFHLVRVLDLPQAKLAEMMRNSAIFMSFGDPEGFGLPAAEAMAAGCLTVGYHGRGGREFFKPEFSYPIERGDILGFVQAVEQAIDDWVNRPEATIAKVKQASAYIRNTYSLANQTDDVVAAWSAILGRFPGQSLPKTHDFSQPTHDSNQSTYDLSQAIAPPSIIF</sequence>
<protein>
    <submittedName>
        <fullName evidence="2">Glycosyltransferase</fullName>
        <ecNumber evidence="2">2.4.-.-</ecNumber>
    </submittedName>
</protein>
<accession>A0ABW7C6L6</accession>
<keyword evidence="3" id="KW-1185">Reference proteome</keyword>
<dbReference type="EC" id="2.4.-.-" evidence="2"/>
<reference evidence="3" key="1">
    <citation type="journal article" date="2024" name="Algal Res.">
        <title>Biochemical, toxicological and genomic investigation of a high-biomass producing Limnothrix strain isolated from Italian shallow drinking water reservoir.</title>
        <authorList>
            <person name="Simonazzi M."/>
            <person name="Shishido T.K."/>
            <person name="Delbaje E."/>
            <person name="Wahlsten M."/>
            <person name="Fewer D.P."/>
            <person name="Sivonen K."/>
            <person name="Pezzolesi L."/>
            <person name="Pistocchi R."/>
        </authorList>
    </citation>
    <scope>NUCLEOTIDE SEQUENCE [LARGE SCALE GENOMIC DNA]</scope>
    <source>
        <strain evidence="3">LRLZ20PSL1</strain>
    </source>
</reference>
<keyword evidence="2" id="KW-0808">Transferase</keyword>
<dbReference type="SUPFAM" id="SSF53756">
    <property type="entry name" value="UDP-Glycosyltransferase/glycogen phosphorylase"/>
    <property type="match status" value="1"/>
</dbReference>
<dbReference type="EMBL" id="JAZAQF010000022">
    <property type="protein sequence ID" value="MFG3816844.1"/>
    <property type="molecule type" value="Genomic_DNA"/>
</dbReference>
<organism evidence="2 3">
    <name type="scientific">Limnothrix redekei LRLZ20PSL1</name>
    <dbReference type="NCBI Taxonomy" id="3112953"/>
    <lineage>
        <taxon>Bacteria</taxon>
        <taxon>Bacillati</taxon>
        <taxon>Cyanobacteriota</taxon>
        <taxon>Cyanophyceae</taxon>
        <taxon>Pseudanabaenales</taxon>
        <taxon>Pseudanabaenaceae</taxon>
        <taxon>Limnothrix</taxon>
    </lineage>
</organism>
<evidence type="ECO:0000313" key="2">
    <source>
        <dbReference type="EMBL" id="MFG3816844.1"/>
    </source>
</evidence>
<comment type="caution">
    <text evidence="2">The sequence shown here is derived from an EMBL/GenBank/DDBJ whole genome shotgun (WGS) entry which is preliminary data.</text>
</comment>
<evidence type="ECO:0000259" key="1">
    <source>
        <dbReference type="Pfam" id="PF00534"/>
    </source>
</evidence>
<dbReference type="Gene3D" id="3.40.50.2000">
    <property type="entry name" value="Glycogen Phosphorylase B"/>
    <property type="match status" value="1"/>
</dbReference>
<dbReference type="InterPro" id="IPR001296">
    <property type="entry name" value="Glyco_trans_1"/>
</dbReference>
<dbReference type="Proteomes" id="UP001604335">
    <property type="component" value="Unassembled WGS sequence"/>
</dbReference>
<keyword evidence="2" id="KW-0328">Glycosyltransferase</keyword>
<dbReference type="GO" id="GO:0016757">
    <property type="term" value="F:glycosyltransferase activity"/>
    <property type="evidence" value="ECO:0007669"/>
    <property type="project" value="UniProtKB-KW"/>
</dbReference>
<name>A0ABW7C6L6_9CYAN</name>
<dbReference type="RefSeq" id="WP_393010888.1">
    <property type="nucleotide sequence ID" value="NZ_JAZAQF010000022.1"/>
</dbReference>
<gene>
    <name evidence="2" type="ORF">VPK24_04275</name>
</gene>
<dbReference type="Pfam" id="PF00534">
    <property type="entry name" value="Glycos_transf_1"/>
    <property type="match status" value="1"/>
</dbReference>
<feature type="domain" description="Glycosyl transferase family 1" evidence="1">
    <location>
        <begin position="203"/>
        <end position="290"/>
    </location>
</feature>
<evidence type="ECO:0000313" key="3">
    <source>
        <dbReference type="Proteomes" id="UP001604335"/>
    </source>
</evidence>